<dbReference type="InterPro" id="IPR014729">
    <property type="entry name" value="Rossmann-like_a/b/a_fold"/>
</dbReference>
<keyword evidence="2" id="KW-0808">Transferase</keyword>
<dbReference type="Gene3D" id="3.40.50.620">
    <property type="entry name" value="HUPs"/>
    <property type="match status" value="1"/>
</dbReference>
<dbReference type="GO" id="GO:0071453">
    <property type="term" value="P:cellular response to oxygen levels"/>
    <property type="evidence" value="ECO:0007669"/>
    <property type="project" value="TreeGrafter"/>
</dbReference>
<dbReference type="InterPro" id="IPR002500">
    <property type="entry name" value="PAPS_reduct_dom"/>
</dbReference>
<organism evidence="2">
    <name type="scientific">uncultured Caudovirales phage</name>
    <dbReference type="NCBI Taxonomy" id="2100421"/>
    <lineage>
        <taxon>Viruses</taxon>
        <taxon>Duplodnaviria</taxon>
        <taxon>Heunggongvirae</taxon>
        <taxon>Uroviricota</taxon>
        <taxon>Caudoviricetes</taxon>
        <taxon>Peduoviridae</taxon>
        <taxon>Maltschvirus</taxon>
        <taxon>Maltschvirus maltsch</taxon>
    </lineage>
</organism>
<sequence length="382" mass="44862">MTRQRMFLEMSCIDAARERLRHVYDIFDTVCVQFSGGKDSTAVLYLMKEIHEERGLGPVKVIFRDEEMVSPTVIDYVEKVRNYDWVDMEWYCLPYAAEIWVLGTRVTTLLWSNARKNQNRLIREIPPWAITAENFGLTNDVSLPEQTDYYTMQGKKGNVAFVTGVRASESMVRYRSCVQKLHESYIVTPYKLKKGIPLKFAKIIYDWNINDVFKFITEEHNAEFCEYYDLASLTGSNTRVGIPLHSVAIRRIGDVVATEPEFYNRLWECFPEIDAQRRWWKEFDSEKLIERYSKRGFDGASDFIEDYLYGERRKRDARAYVGRFRKKHFEDPNGYPISWLIRMLVLNDIDVNSPTPVGPGTKAHAVRKIDEEEQNVDTTFEY</sequence>
<evidence type="ECO:0000259" key="1">
    <source>
        <dbReference type="Pfam" id="PF01507"/>
    </source>
</evidence>
<dbReference type="GO" id="GO:0016740">
    <property type="term" value="F:transferase activity"/>
    <property type="evidence" value="ECO:0007669"/>
    <property type="project" value="UniProtKB-KW"/>
</dbReference>
<protein>
    <submittedName>
        <fullName evidence="2">COG3969 Predicted phosphoadenosine phosphosulfate sulfotransferase</fullName>
    </submittedName>
</protein>
<gene>
    <name evidence="2" type="ORF">UFOVP658_133</name>
</gene>
<accession>A0A6J5NCB4</accession>
<proteinExistence type="predicted"/>
<dbReference type="SUPFAM" id="SSF52402">
    <property type="entry name" value="Adenine nucleotide alpha hydrolases-like"/>
    <property type="match status" value="1"/>
</dbReference>
<name>A0A6J5NCB4_9CAUD</name>
<feature type="domain" description="Phosphoadenosine phosphosulphate reductase" evidence="1">
    <location>
        <begin position="30"/>
        <end position="260"/>
    </location>
</feature>
<dbReference type="PANTHER" id="PTHR30083:SF0">
    <property type="entry name" value="3'-PHOSPHOADENOSINE 5'-PHOSPHOSULFATE SULFOTRANSFERASE (PAPS REDUCTASE)_FAD SYNTHETASE"/>
    <property type="match status" value="1"/>
</dbReference>
<evidence type="ECO:0000313" key="2">
    <source>
        <dbReference type="EMBL" id="CAB4156739.1"/>
    </source>
</evidence>
<dbReference type="PANTHER" id="PTHR30083">
    <property type="entry name" value="TRANSCRIPTIONAL REGULATOR-RELATED"/>
    <property type="match status" value="1"/>
</dbReference>
<dbReference type="Pfam" id="PF01507">
    <property type="entry name" value="PAPS_reduct"/>
    <property type="match status" value="1"/>
</dbReference>
<reference evidence="2" key="1">
    <citation type="submission" date="2020-04" db="EMBL/GenBank/DDBJ databases">
        <authorList>
            <person name="Chiriac C."/>
            <person name="Salcher M."/>
            <person name="Ghai R."/>
            <person name="Kavagutti S V."/>
        </authorList>
    </citation>
    <scope>NUCLEOTIDE SEQUENCE</scope>
</reference>
<dbReference type="EMBL" id="LR796639">
    <property type="protein sequence ID" value="CAB4156739.1"/>
    <property type="molecule type" value="Genomic_DNA"/>
</dbReference>